<evidence type="ECO:0000259" key="3">
    <source>
        <dbReference type="Pfam" id="PF00724"/>
    </source>
</evidence>
<organism evidence="4 5">
    <name type="scientific">Jeotgalibaca dankookensis</name>
    <dbReference type="NCBI Taxonomy" id="708126"/>
    <lineage>
        <taxon>Bacteria</taxon>
        <taxon>Bacillati</taxon>
        <taxon>Bacillota</taxon>
        <taxon>Bacilli</taxon>
        <taxon>Lactobacillales</taxon>
        <taxon>Carnobacteriaceae</taxon>
        <taxon>Jeotgalibaca</taxon>
    </lineage>
</organism>
<proteinExistence type="predicted"/>
<dbReference type="EMBL" id="CP019728">
    <property type="protein sequence ID" value="AQS53585.1"/>
    <property type="molecule type" value="Genomic_DNA"/>
</dbReference>
<dbReference type="EC" id="1.-.-.-" evidence="4"/>
<evidence type="ECO:0000256" key="2">
    <source>
        <dbReference type="ARBA" id="ARBA00023002"/>
    </source>
</evidence>
<sequence length="199" mass="21761">MTNNYKALLESFKLPNGATLPNRIAMSPMLVLASTAEGEITEEDLSYFDKRSQVAGMLITGAASVSKGGRGAEKQINVSTDEIIPGLKKLAETMKKDGNKAILQLHHAGREAIAAYESYGQVVAPSAIDFPFLPYTPKELSHEEILTIIKEFGEATERAIKAGFDGVEIHGANHYLIQQFFSSYSNTREDEWAAHLRSG</sequence>
<dbReference type="InterPro" id="IPR013785">
    <property type="entry name" value="Aldolase_TIM"/>
</dbReference>
<gene>
    <name evidence="4" type="ORF">BW727_101218</name>
</gene>
<evidence type="ECO:0000313" key="4">
    <source>
        <dbReference type="EMBL" id="AQS53585.1"/>
    </source>
</evidence>
<protein>
    <submittedName>
        <fullName evidence="4">Putative oxidoreductase</fullName>
        <ecNumber evidence="4">1.-.-.-</ecNumber>
    </submittedName>
</protein>
<dbReference type="PANTHER" id="PTHR43656">
    <property type="entry name" value="BINDING OXIDOREDUCTASE, PUTATIVE (AFU_ORTHOLOGUE AFUA_2G08260)-RELATED"/>
    <property type="match status" value="1"/>
</dbReference>
<keyword evidence="2 4" id="KW-0560">Oxidoreductase</keyword>
<dbReference type="GO" id="GO:0016491">
    <property type="term" value="F:oxidoreductase activity"/>
    <property type="evidence" value="ECO:0007669"/>
    <property type="project" value="UniProtKB-KW"/>
</dbReference>
<keyword evidence="1" id="KW-0285">Flavoprotein</keyword>
<dbReference type="STRING" id="708126.BW727_101218"/>
<dbReference type="Gene3D" id="3.20.20.70">
    <property type="entry name" value="Aldolase class I"/>
    <property type="match status" value="1"/>
</dbReference>
<evidence type="ECO:0000313" key="5">
    <source>
        <dbReference type="Proteomes" id="UP000188993"/>
    </source>
</evidence>
<dbReference type="AlphaFoldDB" id="A0A1S6IPV7"/>
<dbReference type="PANTHER" id="PTHR43656:SF2">
    <property type="entry name" value="BINDING OXIDOREDUCTASE, PUTATIVE (AFU_ORTHOLOGUE AFUA_2G08260)-RELATED"/>
    <property type="match status" value="1"/>
</dbReference>
<dbReference type="SUPFAM" id="SSF51395">
    <property type="entry name" value="FMN-linked oxidoreductases"/>
    <property type="match status" value="1"/>
</dbReference>
<dbReference type="GO" id="GO:0010181">
    <property type="term" value="F:FMN binding"/>
    <property type="evidence" value="ECO:0007669"/>
    <property type="project" value="InterPro"/>
</dbReference>
<dbReference type="KEGG" id="jda:BW727_101218"/>
<dbReference type="Pfam" id="PF00724">
    <property type="entry name" value="Oxidored_FMN"/>
    <property type="match status" value="1"/>
</dbReference>
<feature type="domain" description="NADH:flavin oxidoreductase/NADH oxidase N-terminal" evidence="3">
    <location>
        <begin position="12"/>
        <end position="193"/>
    </location>
</feature>
<evidence type="ECO:0000256" key="1">
    <source>
        <dbReference type="ARBA" id="ARBA00022630"/>
    </source>
</evidence>
<dbReference type="InterPro" id="IPR051799">
    <property type="entry name" value="NADH_flavin_oxidoreductase"/>
</dbReference>
<dbReference type="Proteomes" id="UP000188993">
    <property type="component" value="Chromosome"/>
</dbReference>
<accession>A0A1S6IPV7</accession>
<keyword evidence="5" id="KW-1185">Reference proteome</keyword>
<reference evidence="4 5" key="1">
    <citation type="journal article" date="2014" name="Int. J. Syst. Evol. Microbiol.">
        <title>Jeotgalibaca dankookensis gen. nov., sp. nov., a member of the family Carnobacteriaceae, isolated from seujeot (Korean traditional food).</title>
        <authorList>
            <person name="Lee D.G."/>
            <person name="Trujillo M.E."/>
            <person name="Kang H."/>
            <person name="Ahn T.Y."/>
        </authorList>
    </citation>
    <scope>NUCLEOTIDE SEQUENCE [LARGE SCALE GENOMIC DNA]</scope>
    <source>
        <strain evidence="4 5">EX-07</strain>
    </source>
</reference>
<dbReference type="InterPro" id="IPR001155">
    <property type="entry name" value="OxRdtase_FMN_N"/>
</dbReference>
<name>A0A1S6IPV7_9LACT</name>